<proteinExistence type="predicted"/>
<evidence type="ECO:0000256" key="1">
    <source>
        <dbReference type="SAM" id="MobiDB-lite"/>
    </source>
</evidence>
<feature type="region of interest" description="Disordered" evidence="1">
    <location>
        <begin position="135"/>
        <end position="190"/>
    </location>
</feature>
<evidence type="ECO:0000313" key="2">
    <source>
        <dbReference type="EMBL" id="MED6186077.1"/>
    </source>
</evidence>
<dbReference type="EMBL" id="JASCZI010181845">
    <property type="protein sequence ID" value="MED6186077.1"/>
    <property type="molecule type" value="Genomic_DNA"/>
</dbReference>
<comment type="caution">
    <text evidence="2">The sequence shown here is derived from an EMBL/GenBank/DDBJ whole genome shotgun (WGS) entry which is preliminary data.</text>
</comment>
<feature type="compositionally biased region" description="Basic and acidic residues" evidence="1">
    <location>
        <begin position="66"/>
        <end position="84"/>
    </location>
</feature>
<feature type="compositionally biased region" description="Basic and acidic residues" evidence="1">
    <location>
        <begin position="169"/>
        <end position="180"/>
    </location>
</feature>
<dbReference type="Proteomes" id="UP001341840">
    <property type="component" value="Unassembled WGS sequence"/>
</dbReference>
<protein>
    <submittedName>
        <fullName evidence="2">Uncharacterized protein</fullName>
    </submittedName>
</protein>
<organism evidence="2 3">
    <name type="scientific">Stylosanthes scabra</name>
    <dbReference type="NCBI Taxonomy" id="79078"/>
    <lineage>
        <taxon>Eukaryota</taxon>
        <taxon>Viridiplantae</taxon>
        <taxon>Streptophyta</taxon>
        <taxon>Embryophyta</taxon>
        <taxon>Tracheophyta</taxon>
        <taxon>Spermatophyta</taxon>
        <taxon>Magnoliopsida</taxon>
        <taxon>eudicotyledons</taxon>
        <taxon>Gunneridae</taxon>
        <taxon>Pentapetalae</taxon>
        <taxon>rosids</taxon>
        <taxon>fabids</taxon>
        <taxon>Fabales</taxon>
        <taxon>Fabaceae</taxon>
        <taxon>Papilionoideae</taxon>
        <taxon>50 kb inversion clade</taxon>
        <taxon>dalbergioids sensu lato</taxon>
        <taxon>Dalbergieae</taxon>
        <taxon>Pterocarpus clade</taxon>
        <taxon>Stylosanthes</taxon>
    </lineage>
</organism>
<name>A0ABU6WJR7_9FABA</name>
<evidence type="ECO:0000313" key="3">
    <source>
        <dbReference type="Proteomes" id="UP001341840"/>
    </source>
</evidence>
<feature type="region of interest" description="Disordered" evidence="1">
    <location>
        <begin position="289"/>
        <end position="308"/>
    </location>
</feature>
<keyword evidence="3" id="KW-1185">Reference proteome</keyword>
<gene>
    <name evidence="2" type="ORF">PIB30_063380</name>
</gene>
<feature type="region of interest" description="Disordered" evidence="1">
    <location>
        <begin position="245"/>
        <end position="273"/>
    </location>
</feature>
<feature type="compositionally biased region" description="Basic and acidic residues" evidence="1">
    <location>
        <begin position="105"/>
        <end position="117"/>
    </location>
</feature>
<accession>A0ABU6WJR7</accession>
<feature type="region of interest" description="Disordered" evidence="1">
    <location>
        <begin position="52"/>
        <end position="123"/>
    </location>
</feature>
<reference evidence="2 3" key="1">
    <citation type="journal article" date="2023" name="Plants (Basel)">
        <title>Bridging the Gap: Combining Genomics and Transcriptomics Approaches to Understand Stylosanthes scabra, an Orphan Legume from the Brazilian Caatinga.</title>
        <authorList>
            <person name="Ferreira-Neto J.R.C."/>
            <person name="da Silva M.D."/>
            <person name="Binneck E."/>
            <person name="de Melo N.F."/>
            <person name="da Silva R.H."/>
            <person name="de Melo A.L.T.M."/>
            <person name="Pandolfi V."/>
            <person name="Bustamante F.O."/>
            <person name="Brasileiro-Vidal A.C."/>
            <person name="Benko-Iseppon A.M."/>
        </authorList>
    </citation>
    <scope>NUCLEOTIDE SEQUENCE [LARGE SCALE GENOMIC DNA]</scope>
    <source>
        <tissue evidence="2">Leaves</tissue>
    </source>
</reference>
<sequence length="308" mass="35225">MRRSYLKTWKLAEQVEGMPKSQKGIAENQGITVEVIEEAIGKAIAKILKGKAPDYEDPFGPGPISHAEKTWWDSNQNRKQERGNEGAQQGQGSDEATSLDLMEITTKENEKRNKENKQGPITIREAILAWNEKKYSKKEKQAQQTEGTQGSDEATSPQQQKLGEGDTNPEEKDKEDKEEQNVQQMQTAKAEFMKMDTQDMRLKQEQETEVQQQQQREGKEIVIAKVNTERLIKKYKPKFGNTYYVEMPEDSDEDNDGRQEHMQMETDERSARGVATRGIRIVYAASKDGARQKMSGHKSLQPVQKYRV</sequence>
<feature type="compositionally biased region" description="Polar residues" evidence="1">
    <location>
        <begin position="86"/>
        <end position="96"/>
    </location>
</feature>
<feature type="compositionally biased region" description="Polar residues" evidence="1">
    <location>
        <begin position="142"/>
        <end position="161"/>
    </location>
</feature>
<feature type="compositionally biased region" description="Basic and acidic residues" evidence="1">
    <location>
        <begin position="256"/>
        <end position="271"/>
    </location>
</feature>